<proteinExistence type="predicted"/>
<feature type="non-terminal residue" evidence="1">
    <location>
        <position position="193"/>
    </location>
</feature>
<reference evidence="1" key="1">
    <citation type="submission" date="2014-01" db="EMBL/GenBank/DDBJ databases">
        <authorList>
            <person name="Aslett M."/>
        </authorList>
    </citation>
    <scope>NUCLEOTIDE SEQUENCE</scope>
</reference>
<organism evidence="1 2">
    <name type="scientific">Trichuris trichiura</name>
    <name type="common">Whipworm</name>
    <name type="synonym">Trichocephalus trichiurus</name>
    <dbReference type="NCBI Taxonomy" id="36087"/>
    <lineage>
        <taxon>Eukaryota</taxon>
        <taxon>Metazoa</taxon>
        <taxon>Ecdysozoa</taxon>
        <taxon>Nematoda</taxon>
        <taxon>Enoplea</taxon>
        <taxon>Dorylaimia</taxon>
        <taxon>Trichinellida</taxon>
        <taxon>Trichuridae</taxon>
        <taxon>Trichuris</taxon>
    </lineage>
</organism>
<reference evidence="1" key="2">
    <citation type="submission" date="2014-03" db="EMBL/GenBank/DDBJ databases">
        <title>The whipworm genome and dual-species transcriptomics of an intimate host-pathogen interaction.</title>
        <authorList>
            <person name="Foth B.J."/>
            <person name="Tsai I.J."/>
            <person name="Reid A.J."/>
            <person name="Bancroft A.J."/>
            <person name="Nichol S."/>
            <person name="Tracey A."/>
            <person name="Holroyd N."/>
            <person name="Cotton J.A."/>
            <person name="Stanley E.J."/>
            <person name="Zarowiecki M."/>
            <person name="Liu J.Z."/>
            <person name="Huckvale T."/>
            <person name="Cooper P.J."/>
            <person name="Grencis R.K."/>
            <person name="Berriman M."/>
        </authorList>
    </citation>
    <scope>NUCLEOTIDE SEQUENCE [LARGE SCALE GENOMIC DNA]</scope>
</reference>
<dbReference type="EMBL" id="HG809391">
    <property type="protein sequence ID" value="CDW61381.1"/>
    <property type="molecule type" value="Genomic_DNA"/>
</dbReference>
<dbReference type="Proteomes" id="UP000030665">
    <property type="component" value="Unassembled WGS sequence"/>
</dbReference>
<accession>A0A077ZM15</accession>
<keyword evidence="2" id="KW-1185">Reference proteome</keyword>
<name>A0A077ZM15_TRITR</name>
<protein>
    <submittedName>
        <fullName evidence="1">Uncharacterized protein</fullName>
    </submittedName>
</protein>
<dbReference type="AlphaFoldDB" id="A0A077ZM15"/>
<gene>
    <name evidence="1" type="ORF">TTRE_0000984101</name>
</gene>
<sequence length="193" mass="22182">MVRKGEEVKKQKVATDSSFRLATDRCQLFVCPFDCASTLLPNETCPKCFCQPGERCPFVFCPTEFHCVQEMNAKGCMYCICRQGIYETYNKRKHLTSYVSKPLGNSVKEACSRVDAERVQRCASNFTILLESEMQLNQHLATTPEIASFVIPVICQRLSDRMRSFETHYMCTRNVLSAHADSTYCLDRFRHEV</sequence>
<evidence type="ECO:0000313" key="2">
    <source>
        <dbReference type="Proteomes" id="UP000030665"/>
    </source>
</evidence>
<evidence type="ECO:0000313" key="1">
    <source>
        <dbReference type="EMBL" id="CDW61381.1"/>
    </source>
</evidence>